<keyword evidence="7 14" id="KW-0503">Monooxygenase</keyword>
<evidence type="ECO:0000313" key="14">
    <source>
        <dbReference type="EMBL" id="CCA72436.1"/>
    </source>
</evidence>
<comment type="catalytic activity">
    <reaction evidence="10">
        <text>L-tyrosine + O2 = L-dopaquinone + H2O</text>
        <dbReference type="Rhea" id="RHEA:18117"/>
        <dbReference type="ChEBI" id="CHEBI:15377"/>
        <dbReference type="ChEBI" id="CHEBI:15379"/>
        <dbReference type="ChEBI" id="CHEBI:57924"/>
        <dbReference type="ChEBI" id="CHEBI:58315"/>
        <dbReference type="EC" id="1.14.18.1"/>
    </reaction>
</comment>
<dbReference type="GO" id="GO:0046872">
    <property type="term" value="F:metal ion binding"/>
    <property type="evidence" value="ECO:0007669"/>
    <property type="project" value="UniProtKB-KW"/>
</dbReference>
<evidence type="ECO:0000256" key="5">
    <source>
        <dbReference type="ARBA" id="ARBA00023002"/>
    </source>
</evidence>
<dbReference type="InterPro" id="IPR008922">
    <property type="entry name" value="Di-copper_centre_dom_sf"/>
</dbReference>
<evidence type="ECO:0000256" key="2">
    <source>
        <dbReference type="ARBA" id="ARBA00009928"/>
    </source>
</evidence>
<keyword evidence="5" id="KW-0560">Oxidoreductase</keyword>
<keyword evidence="6" id="KW-0186">Copper</keyword>
<dbReference type="EMBL" id="CAFZ01000164">
    <property type="protein sequence ID" value="CCA72436.1"/>
    <property type="molecule type" value="Genomic_DNA"/>
</dbReference>
<dbReference type="Pfam" id="PF18132">
    <property type="entry name" value="Tyrosinase_C"/>
    <property type="match status" value="1"/>
</dbReference>
<dbReference type="HOGENOM" id="CLU_013691_3_0_1"/>
<evidence type="ECO:0000259" key="12">
    <source>
        <dbReference type="PROSITE" id="PS00497"/>
    </source>
</evidence>
<dbReference type="OrthoDB" id="6132182at2759"/>
<keyword evidence="15" id="KW-1185">Reference proteome</keyword>
<dbReference type="Pfam" id="PF00264">
    <property type="entry name" value="Tyrosinase"/>
    <property type="match status" value="1"/>
</dbReference>
<accession>G4TM93</accession>
<feature type="domain" description="Tyrosinase copper-binding" evidence="13">
    <location>
        <begin position="281"/>
        <end position="292"/>
    </location>
</feature>
<comment type="similarity">
    <text evidence="2">Belongs to the tyrosinase family.</text>
</comment>
<dbReference type="Gene3D" id="2.60.310.20">
    <property type="match status" value="1"/>
</dbReference>
<feature type="region of interest" description="Disordered" evidence="11">
    <location>
        <begin position="483"/>
        <end position="505"/>
    </location>
</feature>
<dbReference type="InParanoid" id="G4TM93"/>
<dbReference type="AlphaFoldDB" id="G4TM93"/>
<evidence type="ECO:0000313" key="15">
    <source>
        <dbReference type="Proteomes" id="UP000007148"/>
    </source>
</evidence>
<dbReference type="PRINTS" id="PR00092">
    <property type="entry name" value="TYROSINASE"/>
</dbReference>
<dbReference type="PANTHER" id="PTHR11474">
    <property type="entry name" value="TYROSINASE FAMILY MEMBER"/>
    <property type="match status" value="1"/>
</dbReference>
<evidence type="ECO:0000256" key="1">
    <source>
        <dbReference type="ARBA" id="ARBA00001973"/>
    </source>
</evidence>
<evidence type="ECO:0000256" key="8">
    <source>
        <dbReference type="ARBA" id="ARBA00023101"/>
    </source>
</evidence>
<evidence type="ECO:0000256" key="7">
    <source>
        <dbReference type="ARBA" id="ARBA00023033"/>
    </source>
</evidence>
<dbReference type="PROSITE" id="PS00497">
    <property type="entry name" value="TYROSINASE_1"/>
    <property type="match status" value="1"/>
</dbReference>
<name>G4TM93_SERID</name>
<keyword evidence="4" id="KW-0479">Metal-binding</keyword>
<dbReference type="Proteomes" id="UP000007148">
    <property type="component" value="Unassembled WGS sequence"/>
</dbReference>
<dbReference type="OMA" id="YCTHADI"/>
<dbReference type="InterPro" id="IPR041640">
    <property type="entry name" value="Tyrosinase_C"/>
</dbReference>
<dbReference type="PROSITE" id="PS00498">
    <property type="entry name" value="TYROSINASE_2"/>
    <property type="match status" value="1"/>
</dbReference>
<evidence type="ECO:0000259" key="13">
    <source>
        <dbReference type="PROSITE" id="PS00498"/>
    </source>
</evidence>
<gene>
    <name evidence="14" type="ORF">PIIN_06372</name>
</gene>
<dbReference type="Gene3D" id="1.10.1280.10">
    <property type="entry name" value="Di-copper center containing domain from catechol oxidase"/>
    <property type="match status" value="1"/>
</dbReference>
<comment type="cofactor">
    <cofactor evidence="1">
        <name>Cu(2+)</name>
        <dbReference type="ChEBI" id="CHEBI:29036"/>
    </cofactor>
</comment>
<evidence type="ECO:0000256" key="10">
    <source>
        <dbReference type="ARBA" id="ARBA00048881"/>
    </source>
</evidence>
<dbReference type="EC" id="1.14.18.1" evidence="3"/>
<comment type="caution">
    <text evidence="14">The sequence shown here is derived from an EMBL/GenBank/DDBJ whole genome shotgun (WGS) entry which is preliminary data.</text>
</comment>
<dbReference type="GO" id="GO:0042438">
    <property type="term" value="P:melanin biosynthetic process"/>
    <property type="evidence" value="ECO:0007669"/>
    <property type="project" value="UniProtKB-KW"/>
</dbReference>
<reference evidence="14 15" key="1">
    <citation type="journal article" date="2011" name="PLoS Pathog.">
        <title>Endophytic Life Strategies Decoded by Genome and Transcriptome Analyses of the Mutualistic Root Symbiont Piriformospora indica.</title>
        <authorList>
            <person name="Zuccaro A."/>
            <person name="Lahrmann U."/>
            <person name="Guldener U."/>
            <person name="Langen G."/>
            <person name="Pfiffi S."/>
            <person name="Biedenkopf D."/>
            <person name="Wong P."/>
            <person name="Samans B."/>
            <person name="Grimm C."/>
            <person name="Basiewicz M."/>
            <person name="Murat C."/>
            <person name="Martin F."/>
            <person name="Kogel K.H."/>
        </authorList>
    </citation>
    <scope>NUCLEOTIDE SEQUENCE [LARGE SCALE GENOMIC DNA]</scope>
    <source>
        <strain evidence="14 15">DSM 11827</strain>
    </source>
</reference>
<dbReference type="eggNOG" id="ENOG502R1BY">
    <property type="taxonomic scope" value="Eukaryota"/>
</dbReference>
<sequence>MVLTTGVTGGPLVARQEIRVFAQNQDLMNLYLQGLDRFQRTDQKELLSYFQIAGIHGRPYIPYDGSGSAGNFGGYCTHSSILFPPWHRPYLALFEQVLYKHVNDIAASYTDAAKKTKYQAAARSFRIPYWDWALNADLPDFVSQQTTVTVDTPTGQQTIPNPLYQYTFHPVYSDFGDGLPDEKTWESWQSTLRWPSARTAAGRSQPLAMENNLQNNRLTLRDRTYNLLTQARNYEAFSNDGFMGSGTDPTFYDSLESIHGQIHVLTGRNGHMGVVDYAAFDPVFWLHHTNCDRLFAMWQALNPTAYVGRRVNQAGTFATKRGTMEDVNSPLAPFWKSQGVYWTSADARDTRALNYTYPELEKWASLTPQDKAVRLRSDINIMYGKSAPFAAIVPDLFTLKPQLTTTNQANLAVIGAKKPAGRIATAAAAPAAKVAAQPAGGAQPAQQPLAKQAATTVSQAASTVAGAASGAAQKVAATLGAPAAQPAGKSGHSPPSLPSRKAARVADGKKHYNEWIANITVEKYAAKKTFMVHIFLGDFNPDPAQWGTDPNLVGTHAVFANNMNFTGCENCRDAAERHKLVTGTIPLTGALGDRLGKNKVSHLEPAEIIPYLKKELHWRIQDQDDVVIERDHIPSLKVSVAHVEVAIPESIAEFPVWSGGIKDPEITTGRLGGATEND</sequence>
<evidence type="ECO:0000256" key="3">
    <source>
        <dbReference type="ARBA" id="ARBA00011906"/>
    </source>
</evidence>
<evidence type="ECO:0000256" key="9">
    <source>
        <dbReference type="ARBA" id="ARBA00048233"/>
    </source>
</evidence>
<feature type="domain" description="Tyrosinase copper-binding" evidence="12">
    <location>
        <begin position="78"/>
        <end position="95"/>
    </location>
</feature>
<proteinExistence type="inferred from homology"/>
<evidence type="ECO:0000256" key="6">
    <source>
        <dbReference type="ARBA" id="ARBA00023008"/>
    </source>
</evidence>
<dbReference type="STRING" id="1109443.G4TM93"/>
<keyword evidence="8" id="KW-0470">Melanin biosynthesis</keyword>
<dbReference type="InterPro" id="IPR002227">
    <property type="entry name" value="Tyrosinase_Cu-bd"/>
</dbReference>
<evidence type="ECO:0000256" key="11">
    <source>
        <dbReference type="SAM" id="MobiDB-lite"/>
    </source>
</evidence>
<dbReference type="SUPFAM" id="SSF48056">
    <property type="entry name" value="Di-copper centre-containing domain"/>
    <property type="match status" value="1"/>
</dbReference>
<dbReference type="InterPro" id="IPR050316">
    <property type="entry name" value="Tyrosinase/Hemocyanin"/>
</dbReference>
<comment type="catalytic activity">
    <reaction evidence="9">
        <text>2 L-dopa + O2 = 2 L-dopaquinone + 2 H2O</text>
        <dbReference type="Rhea" id="RHEA:34287"/>
        <dbReference type="ChEBI" id="CHEBI:15377"/>
        <dbReference type="ChEBI" id="CHEBI:15379"/>
        <dbReference type="ChEBI" id="CHEBI:57504"/>
        <dbReference type="ChEBI" id="CHEBI:57924"/>
        <dbReference type="EC" id="1.14.18.1"/>
    </reaction>
</comment>
<dbReference type="PANTHER" id="PTHR11474:SF76">
    <property type="entry name" value="SHKT DOMAIN-CONTAINING PROTEIN"/>
    <property type="match status" value="1"/>
</dbReference>
<protein>
    <recommendedName>
        <fullName evidence="3">tyrosinase</fullName>
        <ecNumber evidence="3">1.14.18.1</ecNumber>
    </recommendedName>
</protein>
<organism evidence="14 15">
    <name type="scientific">Serendipita indica (strain DSM 11827)</name>
    <name type="common">Root endophyte fungus</name>
    <name type="synonym">Piriformospora indica</name>
    <dbReference type="NCBI Taxonomy" id="1109443"/>
    <lineage>
        <taxon>Eukaryota</taxon>
        <taxon>Fungi</taxon>
        <taxon>Dikarya</taxon>
        <taxon>Basidiomycota</taxon>
        <taxon>Agaricomycotina</taxon>
        <taxon>Agaricomycetes</taxon>
        <taxon>Sebacinales</taxon>
        <taxon>Serendipitaceae</taxon>
        <taxon>Serendipita</taxon>
    </lineage>
</organism>
<evidence type="ECO:0000256" key="4">
    <source>
        <dbReference type="ARBA" id="ARBA00022723"/>
    </source>
</evidence>
<dbReference type="GO" id="GO:0004503">
    <property type="term" value="F:tyrosinase activity"/>
    <property type="evidence" value="ECO:0007669"/>
    <property type="project" value="UniProtKB-EC"/>
</dbReference>